<feature type="transmembrane region" description="Helical" evidence="1">
    <location>
        <begin position="192"/>
        <end position="211"/>
    </location>
</feature>
<feature type="transmembrane region" description="Helical" evidence="1">
    <location>
        <begin position="152"/>
        <end position="172"/>
    </location>
</feature>
<feature type="transmembrane region" description="Helical" evidence="1">
    <location>
        <begin position="400"/>
        <end position="422"/>
    </location>
</feature>
<dbReference type="SUPFAM" id="SSF103473">
    <property type="entry name" value="MFS general substrate transporter"/>
    <property type="match status" value="1"/>
</dbReference>
<evidence type="ECO:0000313" key="2">
    <source>
        <dbReference type="EMBL" id="CAI3998335.1"/>
    </source>
</evidence>
<dbReference type="EMBL" id="CAMXCT020002466">
    <property type="protein sequence ID" value="CAL1151710.1"/>
    <property type="molecule type" value="Genomic_DNA"/>
</dbReference>
<organism evidence="2">
    <name type="scientific">Cladocopium goreaui</name>
    <dbReference type="NCBI Taxonomy" id="2562237"/>
    <lineage>
        <taxon>Eukaryota</taxon>
        <taxon>Sar</taxon>
        <taxon>Alveolata</taxon>
        <taxon>Dinophyceae</taxon>
        <taxon>Suessiales</taxon>
        <taxon>Symbiodiniaceae</taxon>
        <taxon>Cladocopium</taxon>
    </lineage>
</organism>
<dbReference type="EMBL" id="CAMXCT030002466">
    <property type="protein sequence ID" value="CAL4785647.1"/>
    <property type="molecule type" value="Genomic_DNA"/>
</dbReference>
<proteinExistence type="predicted"/>
<gene>
    <name evidence="2" type="ORF">C1SCF055_LOCUS24644</name>
</gene>
<evidence type="ECO:0000313" key="3">
    <source>
        <dbReference type="EMBL" id="CAL1151710.1"/>
    </source>
</evidence>
<feature type="transmembrane region" description="Helical" evidence="1">
    <location>
        <begin position="223"/>
        <end position="241"/>
    </location>
</feature>
<dbReference type="OrthoDB" id="434082at2759"/>
<feature type="transmembrane region" description="Helical" evidence="1">
    <location>
        <begin position="518"/>
        <end position="540"/>
    </location>
</feature>
<reference evidence="3" key="2">
    <citation type="submission" date="2024-04" db="EMBL/GenBank/DDBJ databases">
        <authorList>
            <person name="Chen Y."/>
            <person name="Shah S."/>
            <person name="Dougan E. K."/>
            <person name="Thang M."/>
            <person name="Chan C."/>
        </authorList>
    </citation>
    <scope>NUCLEOTIDE SEQUENCE [LARGE SCALE GENOMIC DNA]</scope>
</reference>
<accession>A0A9P1CVS2</accession>
<dbReference type="Proteomes" id="UP001152797">
    <property type="component" value="Unassembled WGS sequence"/>
</dbReference>
<name>A0A9P1CVS2_9DINO</name>
<keyword evidence="1" id="KW-0472">Membrane</keyword>
<dbReference type="AlphaFoldDB" id="A0A9P1CVS2"/>
<dbReference type="Pfam" id="PF13347">
    <property type="entry name" value="MFS_2"/>
    <property type="match status" value="1"/>
</dbReference>
<feature type="transmembrane region" description="Helical" evidence="1">
    <location>
        <begin position="330"/>
        <end position="351"/>
    </location>
</feature>
<evidence type="ECO:0000313" key="4">
    <source>
        <dbReference type="Proteomes" id="UP001152797"/>
    </source>
</evidence>
<feature type="transmembrane region" description="Helical" evidence="1">
    <location>
        <begin position="79"/>
        <end position="101"/>
    </location>
</feature>
<feature type="transmembrane region" description="Helical" evidence="1">
    <location>
        <begin position="443"/>
        <end position="466"/>
    </location>
</feature>
<comment type="caution">
    <text evidence="2">The sequence shown here is derived from an EMBL/GenBank/DDBJ whole genome shotgun (WGS) entry which is preliminary data.</text>
</comment>
<evidence type="ECO:0000256" key="1">
    <source>
        <dbReference type="SAM" id="Phobius"/>
    </source>
</evidence>
<keyword evidence="1" id="KW-1133">Transmembrane helix</keyword>
<dbReference type="Gene3D" id="1.20.1250.20">
    <property type="entry name" value="MFS general substrate transporter like domains"/>
    <property type="match status" value="1"/>
</dbReference>
<dbReference type="InterPro" id="IPR036259">
    <property type="entry name" value="MFS_trans_sf"/>
</dbReference>
<reference evidence="2" key="1">
    <citation type="submission" date="2022-10" db="EMBL/GenBank/DDBJ databases">
        <authorList>
            <person name="Chen Y."/>
            <person name="Dougan E. K."/>
            <person name="Chan C."/>
            <person name="Rhodes N."/>
            <person name="Thang M."/>
        </authorList>
    </citation>
    <scope>NUCLEOTIDE SEQUENCE</scope>
</reference>
<keyword evidence="1" id="KW-0812">Transmembrane</keyword>
<protein>
    <submittedName>
        <fullName evidence="2">Uncharacterized protein</fullName>
    </submittedName>
</protein>
<sequence>MADLGAPQPVRRNCCSRLIAKANEPHGHSGLAGNRDWEEGGHSYFRKFRFALSLFSLFHILAIIGSAKDVYLEKFGADATAIGCLFSVISFWSPLTEFLVGHLQDRGCLSRFFPLDRWGKRAPFLLTHCIIAATAASVVYMPPSDASGPLEVWFVLMLMLSYWGAASCVIAFESARQEIYPYKEERIVVEGLCKYTCMMGGGCGAIPVLVLMADASMLNRLGALIYIFLFGLVSLEAVPIFKEARQAPVSLKEDESSAPDTGSVLDILREVRPRCRCCRRRGAAEEAQPNMAFRHLMAVKFWHGAYGASIGSTLFYYVTYVLRLGGWERLQVIAAGGLIAGVTEIGLNLVYMRLFSAGDGRQDLSGIKDRRLLRYVVFCRLLNALATFLIIGWADASVTMVFLWAFTTRLGLASFSFWRVSAQCWLVDEDCIFGTVPGRKRQGIIFGALAMTQNFAGAFFSSMTFLGLGLAGLETVNCEAQCKHLSGGPVVDTTGVVAECVDECFLGVIAQQPESLRMYVRTVIGIWAPFCELLIAFHAWKYPIKGARLRRLYAGICQSRGEEINLKPEETGTPHTGKSRIVLSMEAQKSIRSSGGRLKRQQTEGDGLLWRLAHTTAMVEAWPGAKSLSVFFDVNEAGPQENRVSKTSKTGVAAMDAMAVVIGSEAEGEVAKESEEAIVGHLNLSLSH</sequence>
<feature type="transmembrane region" description="Helical" evidence="1">
    <location>
        <begin position="50"/>
        <end position="67"/>
    </location>
</feature>
<dbReference type="EMBL" id="CAMXCT010002466">
    <property type="protein sequence ID" value="CAI3998335.1"/>
    <property type="molecule type" value="Genomic_DNA"/>
</dbReference>
<keyword evidence="4" id="KW-1185">Reference proteome</keyword>
<feature type="transmembrane region" description="Helical" evidence="1">
    <location>
        <begin position="301"/>
        <end position="318"/>
    </location>
</feature>
<feature type="transmembrane region" description="Helical" evidence="1">
    <location>
        <begin position="372"/>
        <end position="394"/>
    </location>
</feature>
<feature type="transmembrane region" description="Helical" evidence="1">
    <location>
        <begin position="122"/>
        <end position="140"/>
    </location>
</feature>